<accession>A0A813PNV1</accession>
<dbReference type="Gene3D" id="2.30.29.30">
    <property type="entry name" value="Pleckstrin-homology domain (PH domain)/Phosphotyrosine-binding domain (PTB)"/>
    <property type="match status" value="1"/>
</dbReference>
<dbReference type="PRINTS" id="PR00683">
    <property type="entry name" value="SPECTRINPH"/>
</dbReference>
<evidence type="ECO:0000313" key="8">
    <source>
        <dbReference type="Proteomes" id="UP000663829"/>
    </source>
</evidence>
<dbReference type="EMBL" id="CAJNOQ010000111">
    <property type="protein sequence ID" value="CAF0758207.1"/>
    <property type="molecule type" value="Genomic_DNA"/>
</dbReference>
<feature type="region of interest" description="Disordered" evidence="2">
    <location>
        <begin position="329"/>
        <end position="367"/>
    </location>
</feature>
<feature type="compositionally biased region" description="Low complexity" evidence="2">
    <location>
        <begin position="495"/>
        <end position="522"/>
    </location>
</feature>
<feature type="region of interest" description="Disordered" evidence="2">
    <location>
        <begin position="464"/>
        <end position="549"/>
    </location>
</feature>
<dbReference type="SMART" id="SM00233">
    <property type="entry name" value="PH"/>
    <property type="match status" value="1"/>
</dbReference>
<dbReference type="InterPro" id="IPR008936">
    <property type="entry name" value="Rho_GTPase_activation_prot"/>
</dbReference>
<sequence length="2119" mass="235748">MKLVKNIIISRTEAGFGFTLRHFVIYPPSTYANDLLQASYSVIIDEHQQKTSTPNTIDNSDGKHSSVGNNSGSLLTRSTPAGNNNSNNQQSMRISSNDVTTANINGGTTGTTNQDLLPMDTIFVKEVRQDGEAYQAGLRQGDRILSVNDQAITGKSYSQVIAMIQNTDGKHSSVGNNSGSLLTRSTPAGNNNSNNQQSMRISSNDVTTANINGGTTGTTNQDLLPMDTIFVKEVRQDGEAYQAGLRQGDRILSVNDQAITGKSYSQVIAMIQNTPGDLVLTVVPKEDDVLQLAYADTAYNQARSPYSGNADHIPEPPSLKYLPQQPLSSSYRVNDTSVPSSFEQSKPRRTSAVSSTTSLPSKSYRPNLPAQILNPKQLIENKLRNLQLNIAQGREEDLAKAGIFFPQATKTIYDQSKGAMPITSRGISQTSENSPPLSNYSQPQATNAFSKYIESVHRALDNTTSTIPTSQQQQLEGANTDNEDSVYSQPHLVMQPAPRRQSQPRQQQQQQQQYYQQPRYAPLATYNDYTPYEYSTNDDKQQQQLPTPSFQVAVQQQGNKEQLFLTGIPPGQKGIGAEVGLYRPQDARQNISVGGPSNTYYTLPSQRVSTATGALGQSLFPQQQQQQWIQAAPRSHTPLVTDYIFQQPPTMRNSPYTSDETLRQTSIENTSEEQQQLQRQTKQSQQQQRKPIQEEELKSPSTETTTGSNEGVGSPQQDEEEDNMKTEFVNFRKKQFETGHVENVPDDRQRERLSKKYSEKKKYESEWNRITSVADVESVMERASHFEDIDPDKFARLKSKLPTSPPPSSNGHGDIEQKQYELSLQPSLVQQQQMKWGLQQGKAIKHTDNQYQSLQQQHIPRVGELSSIEFSFDPRYLVQQQQQQKPSGRLAIPDYSSSQEGQDYSSHPSSQQQQYIDPSGNQSRVNLIRQQSYITAVRSPMINDQQSQQQQPNSYDMHDADMPGYDQLEQLLLTLGCSGKSSGEYMPHTPSTMRSKVPPFTSLPARSLPSDEQQEWKKRRTSYLIATDQRYQDPSFQSQPTQNKQQLPYGYDMTDDQKLRNTEQQQQTQTQAIRKLKNFFGEGTPQVIHALDRSSSASQQQQQSNISPLQSPQSTLSSNQSKSSGFDVASSSPATIPLTTMADNIEPSKEGILYCKMVLKDGRRAPDRSWRGAWAVLRGGALFLGKEKKHGLLIPLSYDSFPINLKDADVELASDYIKKPRVFKVTTSTQCEFLFQAPDIQSLHEWLEVVREQCCSIASSENDISRGGGDSATTLGTGSISGTQRSSTTSLPPIVPYHTSEQDLSKRLSTSARSGSGSKAKSKLSLRSPSLKRSPSLRFRKSQKSSSQSQQGASTSSASSGIGGSSSSMLSASNNGCGQSTSPRRSFVKIVKKGLKTLKSGTSIGGVPQQMSGQVYDENILTTSTTSTADDSNLSGINFGIELEECESSSISRSIPIVVEILCKLIEVRGITYTGIYRHAGGLTAVNWLVNELDKGCERVDFQSEKWYDIKAVASTLKTFFAKLPDSLISSKMCSLFVESSRIDCHRDRLIELKKLVAQLNDNRFETLRFLCAHFRRVASKCDINKIDARNLAIIFGPTLIWDSKASLQSNLVDNPEKIRIIEAFILYHEWVFEHGEYDNVPYEINPQMPKLNCDYDDTLNESKPSEIIQHIVRAAKRRWSSPMLSDTSVLAQAHRSDGGDQQQGGLGHNSPGALKPINISVKRSFKKRSSLVTSKSSACRSRSVDSSLNSASSPTTTAQLYCGESVDVSIVPSSCLQNQESSEDSAVHSMSDIVSSSTTTSTKSNEHLKQRSKKAQSLKDLASFFKRRSCSENSKNKQTTLTPKSSTSYLPSITLTSLKSVNSRGRKYRTKLNSSTFTQPVENSISPISPDSIKLFSSSSSIIKLFENITNNEITNQDLTSSSSPCLLNYNQNKINLSSYDDLIDGDSICYIDDSSPTPQLQQQRSNLTMTDHSPYSNTYSLRAHEQIKLETSKIKQKLHERDTLLNDIKQQSIYINQTLSKFHNNNNNDIIKSIKKQQEDIIHSSSKNSSPSSSLPKEVSLTSSSCSIKRRHTFNSIFDYNIHKLKLKQHVKLIDTYLFHVTNKRHSFSSNVFAKLL</sequence>
<feature type="compositionally biased region" description="Polar residues" evidence="2">
    <location>
        <begin position="1374"/>
        <end position="1383"/>
    </location>
</feature>
<dbReference type="SUPFAM" id="SSF50729">
    <property type="entry name" value="PH domain-like"/>
    <property type="match status" value="1"/>
</dbReference>
<feature type="compositionally biased region" description="Polar residues" evidence="2">
    <location>
        <begin position="66"/>
        <end position="99"/>
    </location>
</feature>
<feature type="region of interest" description="Disordered" evidence="2">
    <location>
        <begin position="1092"/>
        <end position="1133"/>
    </location>
</feature>
<feature type="compositionally biased region" description="Polar residues" evidence="2">
    <location>
        <begin position="1271"/>
        <end position="1291"/>
    </location>
</feature>
<feature type="region of interest" description="Disordered" evidence="2">
    <location>
        <begin position="646"/>
        <end position="760"/>
    </location>
</feature>
<dbReference type="Proteomes" id="UP000663829">
    <property type="component" value="Unassembled WGS sequence"/>
</dbReference>
<feature type="compositionally biased region" description="Low complexity" evidence="2">
    <location>
        <begin position="100"/>
        <end position="113"/>
    </location>
</feature>
<dbReference type="PANTHER" id="PTHR23175">
    <property type="entry name" value="PDZ DOMAIN-CONTAINING PROTEIN"/>
    <property type="match status" value="1"/>
</dbReference>
<feature type="compositionally biased region" description="Polar residues" evidence="2">
    <location>
        <begin position="425"/>
        <end position="443"/>
    </location>
</feature>
<reference evidence="6" key="1">
    <citation type="submission" date="2021-02" db="EMBL/GenBank/DDBJ databases">
        <authorList>
            <person name="Nowell W R."/>
        </authorList>
    </citation>
    <scope>NUCLEOTIDE SEQUENCE</scope>
</reference>
<feature type="region of interest" description="Disordered" evidence="2">
    <location>
        <begin position="1690"/>
        <end position="1720"/>
    </location>
</feature>
<keyword evidence="8" id="KW-1185">Reference proteome</keyword>
<dbReference type="GO" id="GO:0007165">
    <property type="term" value="P:signal transduction"/>
    <property type="evidence" value="ECO:0007669"/>
    <property type="project" value="InterPro"/>
</dbReference>
<dbReference type="PROSITE" id="PS50238">
    <property type="entry name" value="RHOGAP"/>
    <property type="match status" value="1"/>
</dbReference>
<feature type="compositionally biased region" description="Polar residues" evidence="2">
    <location>
        <begin position="895"/>
        <end position="904"/>
    </location>
</feature>
<dbReference type="InterPro" id="IPR001849">
    <property type="entry name" value="PH_domain"/>
</dbReference>
<dbReference type="Proteomes" id="UP000681722">
    <property type="component" value="Unassembled WGS sequence"/>
</dbReference>
<evidence type="ECO:0000313" key="7">
    <source>
        <dbReference type="EMBL" id="CAF3538732.1"/>
    </source>
</evidence>
<evidence type="ECO:0000259" key="4">
    <source>
        <dbReference type="PROSITE" id="PS50106"/>
    </source>
</evidence>
<feature type="compositionally biased region" description="Polar residues" evidence="2">
    <location>
        <begin position="647"/>
        <end position="669"/>
    </location>
</feature>
<feature type="domain" description="PDZ" evidence="4">
    <location>
        <begin position="214"/>
        <end position="286"/>
    </location>
</feature>
<feature type="compositionally biased region" description="Low complexity" evidence="2">
    <location>
        <begin position="1094"/>
        <end position="1124"/>
    </location>
</feature>
<dbReference type="Gene3D" id="2.30.42.10">
    <property type="match status" value="3"/>
</dbReference>
<feature type="compositionally biased region" description="Polar residues" evidence="2">
    <location>
        <begin position="329"/>
        <end position="344"/>
    </location>
</feature>
<name>A0A813PNV1_9BILA</name>
<dbReference type="InterPro" id="IPR000198">
    <property type="entry name" value="RhoGAP_dom"/>
</dbReference>
<feature type="domain" description="PDZ" evidence="4">
    <location>
        <begin position="107"/>
        <end position="167"/>
    </location>
</feature>
<dbReference type="Pfam" id="PF00620">
    <property type="entry name" value="RhoGAP"/>
    <property type="match status" value="1"/>
</dbReference>
<feature type="compositionally biased region" description="Low complexity" evidence="2">
    <location>
        <begin position="1307"/>
        <end position="1337"/>
    </location>
</feature>
<feature type="compositionally biased region" description="Basic and acidic residues" evidence="2">
    <location>
        <begin position="734"/>
        <end position="760"/>
    </location>
</feature>
<dbReference type="InterPro" id="IPR041489">
    <property type="entry name" value="PDZ_6"/>
</dbReference>
<dbReference type="PROSITE" id="PS50106">
    <property type="entry name" value="PDZ"/>
    <property type="match status" value="2"/>
</dbReference>
<feature type="domain" description="PH" evidence="3">
    <location>
        <begin position="1146"/>
        <end position="1255"/>
    </location>
</feature>
<feature type="region of interest" description="Disordered" evidence="2">
    <location>
        <begin position="1261"/>
        <end position="1383"/>
    </location>
</feature>
<feature type="region of interest" description="Disordered" evidence="2">
    <location>
        <begin position="51"/>
        <end position="115"/>
    </location>
</feature>
<feature type="region of interest" description="Disordered" evidence="2">
    <location>
        <begin position="877"/>
        <end position="923"/>
    </location>
</feature>
<evidence type="ECO:0000259" key="3">
    <source>
        <dbReference type="PROSITE" id="PS50003"/>
    </source>
</evidence>
<feature type="region of interest" description="Disordered" evidence="2">
    <location>
        <begin position="1782"/>
        <end position="1816"/>
    </location>
</feature>
<dbReference type="PROSITE" id="PS50003">
    <property type="entry name" value="PH_DOMAIN"/>
    <property type="match status" value="1"/>
</dbReference>
<dbReference type="InterPro" id="IPR041681">
    <property type="entry name" value="PH_9"/>
</dbReference>
<feature type="domain" description="Rho-GAP" evidence="5">
    <location>
        <begin position="1441"/>
        <end position="1633"/>
    </location>
</feature>
<feature type="region of interest" description="Disordered" evidence="2">
    <location>
        <begin position="422"/>
        <end position="443"/>
    </location>
</feature>
<feature type="region of interest" description="Disordered" evidence="2">
    <location>
        <begin position="938"/>
        <end position="959"/>
    </location>
</feature>
<evidence type="ECO:0000313" key="6">
    <source>
        <dbReference type="EMBL" id="CAF0758207.1"/>
    </source>
</evidence>
<dbReference type="SUPFAM" id="SSF50156">
    <property type="entry name" value="PDZ domain-like"/>
    <property type="match status" value="2"/>
</dbReference>
<feature type="compositionally biased region" description="Polar residues" evidence="2">
    <location>
        <begin position="1032"/>
        <end position="1046"/>
    </location>
</feature>
<evidence type="ECO:0000259" key="5">
    <source>
        <dbReference type="PROSITE" id="PS50238"/>
    </source>
</evidence>
<dbReference type="InterPro" id="IPR036034">
    <property type="entry name" value="PDZ_sf"/>
</dbReference>
<feature type="compositionally biased region" description="Low complexity" evidence="2">
    <location>
        <begin position="905"/>
        <end position="914"/>
    </location>
</feature>
<evidence type="ECO:0000256" key="2">
    <source>
        <dbReference type="SAM" id="MobiDB-lite"/>
    </source>
</evidence>
<dbReference type="SMART" id="SM00324">
    <property type="entry name" value="RhoGAP"/>
    <property type="match status" value="1"/>
</dbReference>
<dbReference type="EMBL" id="CAJOBC010000111">
    <property type="protein sequence ID" value="CAF3538732.1"/>
    <property type="molecule type" value="Genomic_DNA"/>
</dbReference>
<organism evidence="6 8">
    <name type="scientific">Didymodactylos carnosus</name>
    <dbReference type="NCBI Taxonomy" id="1234261"/>
    <lineage>
        <taxon>Eukaryota</taxon>
        <taxon>Metazoa</taxon>
        <taxon>Spiralia</taxon>
        <taxon>Gnathifera</taxon>
        <taxon>Rotifera</taxon>
        <taxon>Eurotatoria</taxon>
        <taxon>Bdelloidea</taxon>
        <taxon>Philodinida</taxon>
        <taxon>Philodinidae</taxon>
        <taxon>Didymodactylos</taxon>
    </lineage>
</organism>
<dbReference type="OrthoDB" id="6281275at2759"/>
<dbReference type="InterPro" id="IPR011993">
    <property type="entry name" value="PH-like_dom_sf"/>
</dbReference>
<feature type="compositionally biased region" description="Polar residues" evidence="2">
    <location>
        <begin position="351"/>
        <end position="361"/>
    </location>
</feature>
<dbReference type="SUPFAM" id="SSF48350">
    <property type="entry name" value="GTPase activation domain, GAP"/>
    <property type="match status" value="1"/>
</dbReference>
<keyword evidence="1" id="KW-0343">GTPase activation</keyword>
<gene>
    <name evidence="6" type="ORF">GPM918_LOCUS1234</name>
    <name evidence="7" type="ORF">SRO942_LOCUS1234</name>
</gene>
<dbReference type="InterPro" id="IPR001605">
    <property type="entry name" value="PH_dom-spectrin-type"/>
</dbReference>
<feature type="compositionally biased region" description="Polar residues" evidence="2">
    <location>
        <begin position="171"/>
        <end position="206"/>
    </location>
</feature>
<dbReference type="Gene3D" id="1.10.555.10">
    <property type="entry name" value="Rho GTPase activation protein"/>
    <property type="match status" value="1"/>
</dbReference>
<proteinExistence type="predicted"/>
<dbReference type="PANTHER" id="PTHR23175:SF23">
    <property type="entry name" value="PDZ DOMAIN-CONTAINING PROTEIN"/>
    <property type="match status" value="1"/>
</dbReference>
<protein>
    <submittedName>
        <fullName evidence="6">Uncharacterized protein</fullName>
    </submittedName>
</protein>
<feature type="region of interest" description="Disordered" evidence="2">
    <location>
        <begin position="171"/>
        <end position="222"/>
    </location>
</feature>
<dbReference type="Pfam" id="PF17820">
    <property type="entry name" value="PDZ_6"/>
    <property type="match status" value="2"/>
</dbReference>
<feature type="compositionally biased region" description="Low complexity" evidence="2">
    <location>
        <begin position="464"/>
        <end position="474"/>
    </location>
</feature>
<feature type="region of interest" description="Disordered" evidence="2">
    <location>
        <begin position="1029"/>
        <end position="1052"/>
    </location>
</feature>
<evidence type="ECO:0000256" key="1">
    <source>
        <dbReference type="ARBA" id="ARBA00022468"/>
    </source>
</evidence>
<dbReference type="Pfam" id="PF15410">
    <property type="entry name" value="PH_9"/>
    <property type="match status" value="1"/>
</dbReference>
<dbReference type="GO" id="GO:0005543">
    <property type="term" value="F:phospholipid binding"/>
    <property type="evidence" value="ECO:0007669"/>
    <property type="project" value="InterPro"/>
</dbReference>
<feature type="compositionally biased region" description="Low complexity" evidence="2">
    <location>
        <begin position="207"/>
        <end position="220"/>
    </location>
</feature>
<feature type="compositionally biased region" description="Low complexity" evidence="2">
    <location>
        <begin position="1344"/>
        <end position="1373"/>
    </location>
</feature>
<dbReference type="GO" id="GO:0005096">
    <property type="term" value="F:GTPase activator activity"/>
    <property type="evidence" value="ECO:0007669"/>
    <property type="project" value="UniProtKB-KW"/>
</dbReference>
<feature type="compositionally biased region" description="Polar residues" evidence="2">
    <location>
        <begin position="699"/>
        <end position="716"/>
    </location>
</feature>
<dbReference type="SMART" id="SM00228">
    <property type="entry name" value="PDZ"/>
    <property type="match status" value="2"/>
</dbReference>
<comment type="caution">
    <text evidence="6">The sequence shown here is derived from an EMBL/GenBank/DDBJ whole genome shotgun (WGS) entry which is preliminary data.</text>
</comment>
<feature type="compositionally biased region" description="Polar residues" evidence="2">
    <location>
        <begin position="475"/>
        <end position="488"/>
    </location>
</feature>
<dbReference type="InterPro" id="IPR001478">
    <property type="entry name" value="PDZ"/>
</dbReference>
<feature type="compositionally biased region" description="Low complexity" evidence="2">
    <location>
        <begin position="672"/>
        <end position="690"/>
    </location>
</feature>